<organism evidence="1 2">
    <name type="scientific">Panagrolaimus sp. ES5</name>
    <dbReference type="NCBI Taxonomy" id="591445"/>
    <lineage>
        <taxon>Eukaryota</taxon>
        <taxon>Metazoa</taxon>
        <taxon>Ecdysozoa</taxon>
        <taxon>Nematoda</taxon>
        <taxon>Chromadorea</taxon>
        <taxon>Rhabditida</taxon>
        <taxon>Tylenchina</taxon>
        <taxon>Panagrolaimomorpha</taxon>
        <taxon>Panagrolaimoidea</taxon>
        <taxon>Panagrolaimidae</taxon>
        <taxon>Panagrolaimus</taxon>
    </lineage>
</organism>
<reference evidence="2" key="1">
    <citation type="submission" date="2022-11" db="UniProtKB">
        <authorList>
            <consortium name="WormBaseParasite"/>
        </authorList>
    </citation>
    <scope>IDENTIFICATION</scope>
</reference>
<name>A0AC34F8L0_9BILA</name>
<sequence>MFKIMSFLSILSFKWIIESLKEVLGEAWSWIDGAEQQQCLNNVESDNCKNDVETQVSPSAALVSVAKVQRPRHKLPDDFKSDVTTFSLPFMAFLDVWDNMALINSKRIYQKMKSNNDIFCGGDKELHELATSYLYDECMEKCNMKEMNQVACLLMLMINGRVKCDKEKKKNMLNFIKKFVVFCRSFTDEQCKGMSYPINLLCLIYRNNDYLHENGLERSLIPLDAEFKYLKKVIVDAHHKYL</sequence>
<accession>A0AC34F8L0</accession>
<evidence type="ECO:0000313" key="2">
    <source>
        <dbReference type="WBParaSite" id="ES5_v2.g13398.t1"/>
    </source>
</evidence>
<evidence type="ECO:0000313" key="1">
    <source>
        <dbReference type="Proteomes" id="UP000887579"/>
    </source>
</evidence>
<protein>
    <submittedName>
        <fullName evidence="2">Uncharacterized protein</fullName>
    </submittedName>
</protein>
<dbReference type="Proteomes" id="UP000887579">
    <property type="component" value="Unplaced"/>
</dbReference>
<dbReference type="WBParaSite" id="ES5_v2.g13398.t1">
    <property type="protein sequence ID" value="ES5_v2.g13398.t1"/>
    <property type="gene ID" value="ES5_v2.g13398"/>
</dbReference>
<proteinExistence type="predicted"/>